<protein>
    <submittedName>
        <fullName evidence="2">Uncharacterized protein</fullName>
    </submittedName>
</protein>
<accession>A0AAW2G8G0</accession>
<organism evidence="2 3">
    <name type="scientific">Cardiocondyla obscurior</name>
    <dbReference type="NCBI Taxonomy" id="286306"/>
    <lineage>
        <taxon>Eukaryota</taxon>
        <taxon>Metazoa</taxon>
        <taxon>Ecdysozoa</taxon>
        <taxon>Arthropoda</taxon>
        <taxon>Hexapoda</taxon>
        <taxon>Insecta</taxon>
        <taxon>Pterygota</taxon>
        <taxon>Neoptera</taxon>
        <taxon>Endopterygota</taxon>
        <taxon>Hymenoptera</taxon>
        <taxon>Apocrita</taxon>
        <taxon>Aculeata</taxon>
        <taxon>Formicoidea</taxon>
        <taxon>Formicidae</taxon>
        <taxon>Myrmicinae</taxon>
        <taxon>Cardiocondyla</taxon>
    </lineage>
</organism>
<evidence type="ECO:0000256" key="1">
    <source>
        <dbReference type="SAM" id="MobiDB-lite"/>
    </source>
</evidence>
<gene>
    <name evidence="2" type="ORF">PUN28_006023</name>
</gene>
<feature type="compositionally biased region" description="Basic and acidic residues" evidence="1">
    <location>
        <begin position="24"/>
        <end position="37"/>
    </location>
</feature>
<evidence type="ECO:0000313" key="3">
    <source>
        <dbReference type="Proteomes" id="UP001430953"/>
    </source>
</evidence>
<dbReference type="EMBL" id="JADYXP020000005">
    <property type="protein sequence ID" value="KAL0123890.1"/>
    <property type="molecule type" value="Genomic_DNA"/>
</dbReference>
<feature type="region of interest" description="Disordered" evidence="1">
    <location>
        <begin position="19"/>
        <end position="43"/>
    </location>
</feature>
<dbReference type="Proteomes" id="UP001430953">
    <property type="component" value="Unassembled WGS sequence"/>
</dbReference>
<keyword evidence="3" id="KW-1185">Reference proteome</keyword>
<comment type="caution">
    <text evidence="2">The sequence shown here is derived from an EMBL/GenBank/DDBJ whole genome shotgun (WGS) entry which is preliminary data.</text>
</comment>
<proteinExistence type="predicted"/>
<name>A0AAW2G8G0_9HYME</name>
<evidence type="ECO:0000313" key="2">
    <source>
        <dbReference type="EMBL" id="KAL0123890.1"/>
    </source>
</evidence>
<dbReference type="AlphaFoldDB" id="A0AAW2G8G0"/>
<sequence length="125" mass="14430">MNMDSLPLHLVGSSSIYAGASSRRSTEPFTRESRKNAQGENGLKQEIGISRNLIRHRGILFADRHFVEATRLKFLENLAIARNRGDKGRHDESYIRTYTTHIHLRPHADACARVQITFYERRRIV</sequence>
<reference evidence="2 3" key="1">
    <citation type="submission" date="2023-03" db="EMBL/GenBank/DDBJ databases">
        <title>High recombination rates correlate with genetic variation in Cardiocondyla obscurior ants.</title>
        <authorList>
            <person name="Errbii M."/>
        </authorList>
    </citation>
    <scope>NUCLEOTIDE SEQUENCE [LARGE SCALE GENOMIC DNA]</scope>
    <source>
        <strain evidence="2">Alpha-2009</strain>
        <tissue evidence="2">Whole body</tissue>
    </source>
</reference>